<proteinExistence type="predicted"/>
<dbReference type="GO" id="GO:0005254">
    <property type="term" value="F:chloride channel activity"/>
    <property type="evidence" value="ECO:0007669"/>
    <property type="project" value="InterPro"/>
</dbReference>
<name>A0A7S1FKQ9_9STRA</name>
<keyword evidence="1" id="KW-0812">Transmembrane</keyword>
<evidence type="ECO:0000313" key="2">
    <source>
        <dbReference type="EMBL" id="CAD8874275.1"/>
    </source>
</evidence>
<evidence type="ECO:0000256" key="1">
    <source>
        <dbReference type="SAM" id="Phobius"/>
    </source>
</evidence>
<sequence>MKSIQIIGKEKDEAKILTAFQKKKGKEIGSDARDIQFYVNNQKALGLVLNRKKILGYAMYPALAIAIQFAIGQKYAFPDGRPACTTPDDNVEVCGLRDLLQEGVSTLRVLVAFILGGFVVRVVSVWQTRRTAYLSLCGGAREMIIRVAGMLPSTSDPESINNRETMIRWIILGFELSVLKARDSIDSHEGRMYLKYLGLLKGNEWEKMVDGDRHTTVWSWMMAKTTKLNKDGVLTDIYAQSLCDSIADIRGRANDLMSRLNRDQPVPYSSTVGTLINLQLIITSVWKGVVWSVWSFNKEGNSWGKPMQVIDLVIFFINVIALGILYDLSQILYNPFGPRVIDLPHKAVGGGIRKFGKELTSCDFPSTVTGDAHETLSISDKHELEYLDELIEGEDEEIKSSLHFDQIPFSNGENYVSSLYPSFLRPKNLVPSISKKFSTVPKKFRT</sequence>
<keyword evidence="1" id="KW-1133">Transmembrane helix</keyword>
<organism evidence="2">
    <name type="scientific">Corethron hystrix</name>
    <dbReference type="NCBI Taxonomy" id="216773"/>
    <lineage>
        <taxon>Eukaryota</taxon>
        <taxon>Sar</taxon>
        <taxon>Stramenopiles</taxon>
        <taxon>Ochrophyta</taxon>
        <taxon>Bacillariophyta</taxon>
        <taxon>Coscinodiscophyceae</taxon>
        <taxon>Corethrophycidae</taxon>
        <taxon>Corethrales</taxon>
        <taxon>Corethraceae</taxon>
        <taxon>Corethron</taxon>
    </lineage>
</organism>
<evidence type="ECO:0008006" key="3">
    <source>
        <dbReference type="Google" id="ProtNLM"/>
    </source>
</evidence>
<reference evidence="2" key="1">
    <citation type="submission" date="2021-01" db="EMBL/GenBank/DDBJ databases">
        <authorList>
            <person name="Corre E."/>
            <person name="Pelletier E."/>
            <person name="Niang G."/>
            <person name="Scheremetjew M."/>
            <person name="Finn R."/>
            <person name="Kale V."/>
            <person name="Holt S."/>
            <person name="Cochrane G."/>
            <person name="Meng A."/>
            <person name="Brown T."/>
            <person name="Cohen L."/>
        </authorList>
    </citation>
    <scope>NUCLEOTIDE SEQUENCE</scope>
    <source>
        <strain evidence="2">308</strain>
    </source>
</reference>
<feature type="transmembrane region" description="Helical" evidence="1">
    <location>
        <begin position="266"/>
        <end position="286"/>
    </location>
</feature>
<dbReference type="EMBL" id="HBFR01002236">
    <property type="protein sequence ID" value="CAD8874275.1"/>
    <property type="molecule type" value="Transcribed_RNA"/>
</dbReference>
<feature type="transmembrane region" description="Helical" evidence="1">
    <location>
        <begin position="54"/>
        <end position="71"/>
    </location>
</feature>
<feature type="transmembrane region" description="Helical" evidence="1">
    <location>
        <begin position="306"/>
        <end position="326"/>
    </location>
</feature>
<gene>
    <name evidence="2" type="ORF">CHYS00102_LOCUS1450</name>
</gene>
<protein>
    <recommendedName>
        <fullName evidence="3">Bestrophin homolog</fullName>
    </recommendedName>
</protein>
<dbReference type="AlphaFoldDB" id="A0A7S1FKQ9"/>
<keyword evidence="1" id="KW-0472">Membrane</keyword>
<accession>A0A7S1FKQ9</accession>
<feature type="transmembrane region" description="Helical" evidence="1">
    <location>
        <begin position="107"/>
        <end position="126"/>
    </location>
</feature>